<accession>A0A7V8FRI8</accession>
<name>A0A7V8FRI8_9BURK</name>
<evidence type="ECO:0000313" key="4">
    <source>
        <dbReference type="Proteomes" id="UP000461670"/>
    </source>
</evidence>
<evidence type="ECO:0000256" key="1">
    <source>
        <dbReference type="SAM" id="MobiDB-lite"/>
    </source>
</evidence>
<dbReference type="EMBL" id="WNDQ01000005">
    <property type="protein sequence ID" value="KAF1023327.1"/>
    <property type="molecule type" value="Genomic_DNA"/>
</dbReference>
<comment type="caution">
    <text evidence="3">The sequence shown here is derived from an EMBL/GenBank/DDBJ whole genome shotgun (WGS) entry which is preliminary data.</text>
</comment>
<feature type="domain" description="Zinc finger CHCC-type" evidence="2">
    <location>
        <begin position="52"/>
        <end position="75"/>
    </location>
</feature>
<feature type="region of interest" description="Disordered" evidence="1">
    <location>
        <begin position="1"/>
        <end position="21"/>
    </location>
</feature>
<evidence type="ECO:0000259" key="2">
    <source>
        <dbReference type="Pfam" id="PF10276"/>
    </source>
</evidence>
<feature type="compositionally biased region" description="Low complexity" evidence="1">
    <location>
        <begin position="1"/>
        <end position="17"/>
    </location>
</feature>
<evidence type="ECO:0000313" key="3">
    <source>
        <dbReference type="EMBL" id="KAF1023327.1"/>
    </source>
</evidence>
<dbReference type="Proteomes" id="UP000461670">
    <property type="component" value="Unassembled WGS sequence"/>
</dbReference>
<organism evidence="3 4">
    <name type="scientific">Paracidovorax wautersii</name>
    <dbReference type="NCBI Taxonomy" id="1177982"/>
    <lineage>
        <taxon>Bacteria</taxon>
        <taxon>Pseudomonadati</taxon>
        <taxon>Pseudomonadota</taxon>
        <taxon>Betaproteobacteria</taxon>
        <taxon>Burkholderiales</taxon>
        <taxon>Comamonadaceae</taxon>
        <taxon>Paracidovorax</taxon>
    </lineage>
</organism>
<protein>
    <recommendedName>
        <fullName evidence="2">Zinc finger CHCC-type domain-containing protein</fullName>
    </recommendedName>
</protein>
<dbReference type="Gene3D" id="2.60.260.40">
    <property type="entry name" value="q5lls5 like domains"/>
    <property type="match status" value="1"/>
</dbReference>
<sequence>MTAPTTTAPATAASSTPARPPAPVIELTAKEIHQYGGVFCPNPKAGMKIWNNHPRVFIEVAHAGEGKCPYCGTVYRLQAGEVLKGH</sequence>
<dbReference type="InterPro" id="IPR019401">
    <property type="entry name" value="Znf_CHCC"/>
</dbReference>
<reference evidence="4" key="1">
    <citation type="journal article" date="2020" name="MBio">
        <title>Horizontal gene transfer to a defensive symbiont with a reduced genome amongst a multipartite beetle microbiome.</title>
        <authorList>
            <person name="Waterworth S.C."/>
            <person name="Florez L.V."/>
            <person name="Rees E.R."/>
            <person name="Hertweck C."/>
            <person name="Kaltenpoth M."/>
            <person name="Kwan J.C."/>
        </authorList>
    </citation>
    <scope>NUCLEOTIDE SEQUENCE [LARGE SCALE GENOMIC DNA]</scope>
</reference>
<proteinExistence type="predicted"/>
<gene>
    <name evidence="3" type="ORF">GAK30_00530</name>
</gene>
<dbReference type="Pfam" id="PF10276">
    <property type="entry name" value="zf-CHCC"/>
    <property type="match status" value="1"/>
</dbReference>
<dbReference type="AlphaFoldDB" id="A0A7V8FRI8"/>